<dbReference type="InterPro" id="IPR002252">
    <property type="entry name" value="Glyco_hydro_36"/>
</dbReference>
<dbReference type="Gene3D" id="3.20.20.70">
    <property type="entry name" value="Aldolase class I"/>
    <property type="match status" value="1"/>
</dbReference>
<dbReference type="Proteomes" id="UP001310248">
    <property type="component" value="Unassembled WGS sequence"/>
</dbReference>
<dbReference type="InterPro" id="IPR050985">
    <property type="entry name" value="Alpha-glycosidase_related"/>
</dbReference>
<accession>A0ABU7G131</accession>
<protein>
    <submittedName>
        <fullName evidence="3">Alpha-galactosidase</fullName>
        <ecNumber evidence="3">3.2.1.22</ecNumber>
    </submittedName>
</protein>
<evidence type="ECO:0000313" key="4">
    <source>
        <dbReference type="Proteomes" id="UP001310248"/>
    </source>
</evidence>
<dbReference type="CDD" id="cd14791">
    <property type="entry name" value="GH36"/>
    <property type="match status" value="1"/>
</dbReference>
<keyword evidence="2 3" id="KW-0326">Glycosidase</keyword>
<keyword evidence="4" id="KW-1185">Reference proteome</keyword>
<dbReference type="InterPro" id="IPR017853">
    <property type="entry name" value="GH"/>
</dbReference>
<dbReference type="SUPFAM" id="SSF51445">
    <property type="entry name" value="(Trans)glycosidases"/>
    <property type="match status" value="1"/>
</dbReference>
<comment type="caution">
    <text evidence="3">The sequence shown here is derived from an EMBL/GenBank/DDBJ whole genome shotgun (WGS) entry which is preliminary data.</text>
</comment>
<dbReference type="PANTHER" id="PTHR43053">
    <property type="entry name" value="GLYCOSIDASE FAMILY 31"/>
    <property type="match status" value="1"/>
</dbReference>
<name>A0ABU7G131_9ALTE</name>
<proteinExistence type="predicted"/>
<dbReference type="Pfam" id="PF02065">
    <property type="entry name" value="Melibiase"/>
    <property type="match status" value="1"/>
</dbReference>
<evidence type="ECO:0000256" key="2">
    <source>
        <dbReference type="ARBA" id="ARBA00023295"/>
    </source>
</evidence>
<dbReference type="GO" id="GO:0004557">
    <property type="term" value="F:alpha-galactosidase activity"/>
    <property type="evidence" value="ECO:0007669"/>
    <property type="project" value="UniProtKB-EC"/>
</dbReference>
<dbReference type="EC" id="3.2.1.22" evidence="3"/>
<dbReference type="PANTHER" id="PTHR43053:SF3">
    <property type="entry name" value="ALPHA-GALACTOSIDASE C-RELATED"/>
    <property type="match status" value="1"/>
</dbReference>
<organism evidence="3 4">
    <name type="scientific">Agarivorans aestuarii</name>
    <dbReference type="NCBI Taxonomy" id="1563703"/>
    <lineage>
        <taxon>Bacteria</taxon>
        <taxon>Pseudomonadati</taxon>
        <taxon>Pseudomonadota</taxon>
        <taxon>Gammaproteobacteria</taxon>
        <taxon>Alteromonadales</taxon>
        <taxon>Alteromonadaceae</taxon>
        <taxon>Agarivorans</taxon>
    </lineage>
</organism>
<evidence type="ECO:0000256" key="1">
    <source>
        <dbReference type="ARBA" id="ARBA00022801"/>
    </source>
</evidence>
<sequence>MFSKLDSVLQLVRQWQLSSPQNQGLYTPQWSGAECVVRVDNLSAHSISLGQIDLFDGQLPKDAKFHGEGFQMLAQNYGSADNITAIGRCPDAGEYRLSEDADHFTAYNQLLIESEGHYTLLGFSSCHRFSGYFKVYPSGRLVIGIDSDTLAIPARHYLNSESLFVACGESREAVLVQFAEAIEQHHPRLSWPSKPNGWCSWYHYYANVTADDIEENLQQLISPHDHLDYLLIDDGYQEFMGDWLYPSERFSGGVEGLCKRIREQGKEPAIWVAPFIAQAESRLFQQHPDWFVKGQNGQPLAAEEVTYGGWRCTPWYVLDTTQVQVNQYLHHVFSHMYHHWGVKYFKLDAIYWGTLAKGYRADPNKTRIEAYRMGMETINKACNGDAYILGCNAPMWPSLGLVHGMRIADDVERNIGRFKQIAKETFFRNWQDMRLWHNDPDCVTLNNIENQHTNEAAYNWHRVSLLASSGLVFSGDRLIELDTTQAEVLNVLQKNLADAARFADFSLQHAKQYQDDHLVRQYWFNWDEHNSLEIRLNLDAQWQVLWADSQFTSESTKNGLTICLAPNSAVVFEKKA</sequence>
<dbReference type="EMBL" id="JAYDYW010000004">
    <property type="protein sequence ID" value="MEE1673094.1"/>
    <property type="molecule type" value="Genomic_DNA"/>
</dbReference>
<gene>
    <name evidence="3" type="ORF">SNR37_002507</name>
</gene>
<keyword evidence="1 3" id="KW-0378">Hydrolase</keyword>
<evidence type="ECO:0000313" key="3">
    <source>
        <dbReference type="EMBL" id="MEE1673094.1"/>
    </source>
</evidence>
<reference evidence="4" key="1">
    <citation type="submission" date="2023-07" db="EMBL/GenBank/DDBJ databases">
        <title>Draft genome sequence of Agarivorans aestuarii strain ZMCS4, a CAZymes producing bacteria isolated from the marine brown algae Clodostephus spongiosus.</title>
        <authorList>
            <person name="Lorente B."/>
            <person name="Cabral C."/>
            <person name="Frias J."/>
            <person name="Faria J."/>
            <person name="Toubarro D."/>
        </authorList>
    </citation>
    <scope>NUCLEOTIDE SEQUENCE [LARGE SCALE GENOMIC DNA]</scope>
    <source>
        <strain evidence="4">ZMCS4</strain>
    </source>
</reference>
<dbReference type="RefSeq" id="WP_329774467.1">
    <property type="nucleotide sequence ID" value="NZ_JAYDYW010000004.1"/>
</dbReference>
<dbReference type="InterPro" id="IPR013785">
    <property type="entry name" value="Aldolase_TIM"/>
</dbReference>